<keyword evidence="16" id="KW-1185">Reference proteome</keyword>
<keyword evidence="8" id="KW-0297">G-protein coupled receptor</keyword>
<keyword evidence="3" id="KW-0716">Sensory transduction</keyword>
<evidence type="ECO:0000256" key="10">
    <source>
        <dbReference type="ARBA" id="ARBA00023170"/>
    </source>
</evidence>
<dbReference type="InterPro" id="IPR000276">
    <property type="entry name" value="GPCR_Rhodpsn"/>
</dbReference>
<feature type="compositionally biased region" description="Basic and acidic residues" evidence="12">
    <location>
        <begin position="259"/>
        <end position="268"/>
    </location>
</feature>
<keyword evidence="4 13" id="KW-0812">Transmembrane</keyword>
<evidence type="ECO:0000256" key="5">
    <source>
        <dbReference type="ARBA" id="ARBA00022925"/>
    </source>
</evidence>
<dbReference type="GO" id="GO:0004930">
    <property type="term" value="F:G protein-coupled receptor activity"/>
    <property type="evidence" value="ECO:0007669"/>
    <property type="project" value="UniProtKB-KW"/>
</dbReference>
<keyword evidence="10" id="KW-0675">Receptor</keyword>
<dbReference type="PROSITE" id="PS50262">
    <property type="entry name" value="G_PROTEIN_RECEP_F1_2"/>
    <property type="match status" value="1"/>
</dbReference>
<dbReference type="InterPro" id="IPR027430">
    <property type="entry name" value="Retinal_BS"/>
</dbReference>
<name>A0A2G8JH89_STIJA</name>
<dbReference type="Gene3D" id="1.20.1070.10">
    <property type="entry name" value="Rhodopsin 7-helix transmembrane proteins"/>
    <property type="match status" value="1"/>
</dbReference>
<gene>
    <name evidence="15" type="ORF">BSL78_28106</name>
</gene>
<dbReference type="InterPro" id="IPR017452">
    <property type="entry name" value="GPCR_Rhodpsn_7TM"/>
</dbReference>
<dbReference type="SUPFAM" id="SSF81321">
    <property type="entry name" value="Family A G protein-coupled receptor-like"/>
    <property type="match status" value="1"/>
</dbReference>
<evidence type="ECO:0000256" key="6">
    <source>
        <dbReference type="ARBA" id="ARBA00022989"/>
    </source>
</evidence>
<dbReference type="Pfam" id="PF00001">
    <property type="entry name" value="7tm_1"/>
    <property type="match status" value="1"/>
</dbReference>
<keyword evidence="6 13" id="KW-1133">Transmembrane helix</keyword>
<evidence type="ECO:0000256" key="8">
    <source>
        <dbReference type="ARBA" id="ARBA00023040"/>
    </source>
</evidence>
<keyword evidence="2" id="KW-0600">Photoreceptor protein</keyword>
<evidence type="ECO:0000259" key="14">
    <source>
        <dbReference type="PROSITE" id="PS50262"/>
    </source>
</evidence>
<evidence type="ECO:0000256" key="7">
    <source>
        <dbReference type="ARBA" id="ARBA00022991"/>
    </source>
</evidence>
<evidence type="ECO:0000256" key="13">
    <source>
        <dbReference type="SAM" id="Phobius"/>
    </source>
</evidence>
<comment type="subcellular location">
    <subcellularLocation>
        <location evidence="1">Membrane</location>
        <topology evidence="1">Multi-pass membrane protein</topology>
    </subcellularLocation>
</comment>
<dbReference type="PANTHER" id="PTHR24240">
    <property type="entry name" value="OPSIN"/>
    <property type="match status" value="1"/>
</dbReference>
<keyword evidence="11" id="KW-0807">Transducer</keyword>
<dbReference type="GO" id="GO:0007602">
    <property type="term" value="P:phototransduction"/>
    <property type="evidence" value="ECO:0007669"/>
    <property type="project" value="UniProtKB-KW"/>
</dbReference>
<feature type="transmembrane region" description="Helical" evidence="13">
    <location>
        <begin position="26"/>
        <end position="50"/>
    </location>
</feature>
<evidence type="ECO:0000256" key="9">
    <source>
        <dbReference type="ARBA" id="ARBA00023136"/>
    </source>
</evidence>
<accession>A0A2G8JH89</accession>
<organism evidence="15 16">
    <name type="scientific">Stichopus japonicus</name>
    <name type="common">Sea cucumber</name>
    <dbReference type="NCBI Taxonomy" id="307972"/>
    <lineage>
        <taxon>Eukaryota</taxon>
        <taxon>Metazoa</taxon>
        <taxon>Echinodermata</taxon>
        <taxon>Eleutherozoa</taxon>
        <taxon>Echinozoa</taxon>
        <taxon>Holothuroidea</taxon>
        <taxon>Aspidochirotacea</taxon>
        <taxon>Aspidochirotida</taxon>
        <taxon>Stichopodidae</taxon>
        <taxon>Apostichopus</taxon>
    </lineage>
</organism>
<evidence type="ECO:0000256" key="1">
    <source>
        <dbReference type="ARBA" id="ARBA00004141"/>
    </source>
</evidence>
<evidence type="ECO:0000313" key="15">
    <source>
        <dbReference type="EMBL" id="PIK35078.1"/>
    </source>
</evidence>
<reference evidence="15 16" key="1">
    <citation type="journal article" date="2017" name="PLoS Biol.">
        <title>The sea cucumber genome provides insights into morphological evolution and visceral regeneration.</title>
        <authorList>
            <person name="Zhang X."/>
            <person name="Sun L."/>
            <person name="Yuan J."/>
            <person name="Sun Y."/>
            <person name="Gao Y."/>
            <person name="Zhang L."/>
            <person name="Li S."/>
            <person name="Dai H."/>
            <person name="Hamel J.F."/>
            <person name="Liu C."/>
            <person name="Yu Y."/>
            <person name="Liu S."/>
            <person name="Lin W."/>
            <person name="Guo K."/>
            <person name="Jin S."/>
            <person name="Xu P."/>
            <person name="Storey K.B."/>
            <person name="Huan P."/>
            <person name="Zhang T."/>
            <person name="Zhou Y."/>
            <person name="Zhang J."/>
            <person name="Lin C."/>
            <person name="Li X."/>
            <person name="Xing L."/>
            <person name="Huo D."/>
            <person name="Sun M."/>
            <person name="Wang L."/>
            <person name="Mercier A."/>
            <person name="Li F."/>
            <person name="Yang H."/>
            <person name="Xiang J."/>
        </authorList>
    </citation>
    <scope>NUCLEOTIDE SEQUENCE [LARGE SCALE GENOMIC DNA]</scope>
    <source>
        <strain evidence="15">Shaxun</strain>
        <tissue evidence="15">Muscle</tissue>
    </source>
</reference>
<evidence type="ECO:0000256" key="12">
    <source>
        <dbReference type="SAM" id="MobiDB-lite"/>
    </source>
</evidence>
<comment type="caution">
    <text evidence="15">The sequence shown here is derived from an EMBL/GenBank/DDBJ whole genome shotgun (WGS) entry which is preliminary data.</text>
</comment>
<dbReference type="STRING" id="307972.A0A2G8JH89"/>
<evidence type="ECO:0000256" key="11">
    <source>
        <dbReference type="ARBA" id="ARBA00023224"/>
    </source>
</evidence>
<dbReference type="OrthoDB" id="7217071at2759"/>
<dbReference type="PRINTS" id="PR00237">
    <property type="entry name" value="GPCRRHODOPSN"/>
</dbReference>
<keyword evidence="5" id="KW-0681">Retinal protein</keyword>
<feature type="region of interest" description="Disordered" evidence="12">
    <location>
        <begin position="259"/>
        <end position="333"/>
    </location>
</feature>
<feature type="domain" description="G-protein coupled receptors family 1 profile" evidence="14">
    <location>
        <begin position="1"/>
        <end position="138"/>
    </location>
</feature>
<keyword evidence="9 13" id="KW-0472">Membrane</keyword>
<evidence type="ECO:0000256" key="3">
    <source>
        <dbReference type="ARBA" id="ARBA00022606"/>
    </source>
</evidence>
<dbReference type="InterPro" id="IPR050125">
    <property type="entry name" value="GPCR_opsins"/>
</dbReference>
<dbReference type="GO" id="GO:0009881">
    <property type="term" value="F:photoreceptor activity"/>
    <property type="evidence" value="ECO:0007669"/>
    <property type="project" value="UniProtKB-KW"/>
</dbReference>
<protein>
    <submittedName>
        <fullName evidence="15">Putative opsin-5</fullName>
    </submittedName>
</protein>
<feature type="transmembrane region" description="Helical" evidence="13">
    <location>
        <begin position="81"/>
        <end position="109"/>
    </location>
</feature>
<proteinExistence type="predicted"/>
<feature type="transmembrane region" description="Helical" evidence="13">
    <location>
        <begin position="121"/>
        <end position="141"/>
    </location>
</feature>
<dbReference type="EMBL" id="MRZV01001994">
    <property type="protein sequence ID" value="PIK35078.1"/>
    <property type="molecule type" value="Genomic_DNA"/>
</dbReference>
<dbReference type="Proteomes" id="UP000230750">
    <property type="component" value="Unassembled WGS sequence"/>
</dbReference>
<dbReference type="PROSITE" id="PS00238">
    <property type="entry name" value="OPSIN"/>
    <property type="match status" value="1"/>
</dbReference>
<evidence type="ECO:0000256" key="4">
    <source>
        <dbReference type="ARBA" id="ARBA00022692"/>
    </source>
</evidence>
<keyword evidence="7" id="KW-0157">Chromophore</keyword>
<evidence type="ECO:0000313" key="16">
    <source>
        <dbReference type="Proteomes" id="UP000230750"/>
    </source>
</evidence>
<dbReference type="AlphaFoldDB" id="A0A2G8JH89"/>
<sequence>MARYTLEPFHTSCTVDWTSVLPGDRIYIVTIIVAVLVLPLGLIIICYVAIARKLYRHQLQLRQRGNRNHSTFIQFRNENRLIVTALVVTSCCLITWTPYAIASMILIAIGDNANLSAPVSFFPAMFAKTSTIYNPIIYFILNKNFRKDAIKMLCRCGCKLFHFNVNIREEWCENHSGGIKIIISGRRVNYRVVCGHPICRQVRRAESSEGDAIPMRDLQKVSIKHCQVCEDNPEVSTPNSLLKRPVRSVSAQVVSCAKAREPRHEEAHASGTYSLSLISPNDLPGQPSRTSLEKRTSFRRLPRSATPTVPGLTFLPSTSLRNSHIHTQETNTK</sequence>
<dbReference type="GO" id="GO:0016020">
    <property type="term" value="C:membrane"/>
    <property type="evidence" value="ECO:0007669"/>
    <property type="project" value="UniProtKB-SubCell"/>
</dbReference>
<evidence type="ECO:0000256" key="2">
    <source>
        <dbReference type="ARBA" id="ARBA00022543"/>
    </source>
</evidence>